<gene>
    <name evidence="1" type="ordered locus">AXX17_At4g01250</name>
</gene>
<dbReference type="EMBL" id="LUHQ01000004">
    <property type="protein sequence ID" value="OAO98304.1"/>
    <property type="molecule type" value="Genomic_DNA"/>
</dbReference>
<name>A0A178UYV5_ARATH</name>
<dbReference type="AlphaFoldDB" id="A0A178UYV5"/>
<reference evidence="2" key="1">
    <citation type="journal article" date="2016" name="Proc. Natl. Acad. Sci. U.S.A.">
        <title>Chromosome-level assembly of Arabidopsis thaliana Ler reveals the extent of translocation and inversion polymorphisms.</title>
        <authorList>
            <person name="Zapata L."/>
            <person name="Ding J."/>
            <person name="Willing E.M."/>
            <person name="Hartwig B."/>
            <person name="Bezdan D."/>
            <person name="Jiao W.B."/>
            <person name="Patel V."/>
            <person name="Velikkakam James G."/>
            <person name="Koornneef M."/>
            <person name="Ossowski S."/>
            <person name="Schneeberger K."/>
        </authorList>
    </citation>
    <scope>NUCLEOTIDE SEQUENCE [LARGE SCALE GENOMIC DNA]</scope>
    <source>
        <strain evidence="2">cv. Landsberg erecta</strain>
    </source>
</reference>
<dbReference type="Proteomes" id="UP000078284">
    <property type="component" value="Chromosome 4"/>
</dbReference>
<proteinExistence type="predicted"/>
<evidence type="ECO:0000313" key="1">
    <source>
        <dbReference type="EMBL" id="OAO98304.1"/>
    </source>
</evidence>
<protein>
    <submittedName>
        <fullName evidence="1">Uncharacterized protein</fullName>
    </submittedName>
</protein>
<comment type="caution">
    <text evidence="1">The sequence shown here is derived from an EMBL/GenBank/DDBJ whole genome shotgun (WGS) entry which is preliminary data.</text>
</comment>
<accession>A0A178UYV5</accession>
<evidence type="ECO:0000313" key="2">
    <source>
        <dbReference type="Proteomes" id="UP000078284"/>
    </source>
</evidence>
<sequence>MLCKISLSLAANGDKTGDFSDSTDLAASIIGDGVGYSKSGFCEFLNLDIIN</sequence>
<organism evidence="1 2">
    <name type="scientific">Arabidopsis thaliana</name>
    <name type="common">Mouse-ear cress</name>
    <dbReference type="NCBI Taxonomy" id="3702"/>
    <lineage>
        <taxon>Eukaryota</taxon>
        <taxon>Viridiplantae</taxon>
        <taxon>Streptophyta</taxon>
        <taxon>Embryophyta</taxon>
        <taxon>Tracheophyta</taxon>
        <taxon>Spermatophyta</taxon>
        <taxon>Magnoliopsida</taxon>
        <taxon>eudicotyledons</taxon>
        <taxon>Gunneridae</taxon>
        <taxon>Pentapetalae</taxon>
        <taxon>rosids</taxon>
        <taxon>malvids</taxon>
        <taxon>Brassicales</taxon>
        <taxon>Brassicaceae</taxon>
        <taxon>Camelineae</taxon>
        <taxon>Arabidopsis</taxon>
    </lineage>
</organism>